<organism evidence="1 2">
    <name type="scientific">Rhizobium grahamii</name>
    <dbReference type="NCBI Taxonomy" id="1120045"/>
    <lineage>
        <taxon>Bacteria</taxon>
        <taxon>Pseudomonadati</taxon>
        <taxon>Pseudomonadota</taxon>
        <taxon>Alphaproteobacteria</taxon>
        <taxon>Hyphomicrobiales</taxon>
        <taxon>Rhizobiaceae</taxon>
        <taxon>Rhizobium/Agrobacterium group</taxon>
        <taxon>Rhizobium</taxon>
    </lineage>
</organism>
<evidence type="ECO:0000313" key="2">
    <source>
        <dbReference type="Proteomes" id="UP000326881"/>
    </source>
</evidence>
<dbReference type="Proteomes" id="UP000326881">
    <property type="component" value="Chromosome"/>
</dbReference>
<protein>
    <submittedName>
        <fullName evidence="1">Uncharacterized protein</fullName>
    </submittedName>
</protein>
<gene>
    <name evidence="1" type="ORF">FZ934_13525</name>
</gene>
<dbReference type="EMBL" id="CP043498">
    <property type="protein sequence ID" value="QFY61329.1"/>
    <property type="molecule type" value="Genomic_DNA"/>
</dbReference>
<proteinExistence type="predicted"/>
<sequence length="95" mass="10601">MSPQPTIDEMSEQERLDVLERLLAHLKFGAKAAAAVKDFGFEKKIHEVELLLKDHRFEIARGSGESSELVLSKAIGILSSYYLKHGYPGSFGRPN</sequence>
<dbReference type="KEGG" id="rgr:FZ934_13525"/>
<evidence type="ECO:0000313" key="1">
    <source>
        <dbReference type="EMBL" id="QFY61329.1"/>
    </source>
</evidence>
<accession>A0A5Q0CC71</accession>
<dbReference type="AlphaFoldDB" id="A0A5Q0CC71"/>
<keyword evidence="2" id="KW-1185">Reference proteome</keyword>
<dbReference type="RefSeq" id="WP_153271470.1">
    <property type="nucleotide sequence ID" value="NZ_CP043498.1"/>
</dbReference>
<reference evidence="1 2" key="1">
    <citation type="submission" date="2019-08" db="EMBL/GenBank/DDBJ databases">
        <title>Prosopis cineraria nodule microbiome.</title>
        <authorList>
            <person name="Ali R."/>
            <person name="Chaluvadi S.R."/>
            <person name="Wang X."/>
        </authorList>
    </citation>
    <scope>NUCLEOTIDE SEQUENCE [LARGE SCALE GENOMIC DNA]</scope>
    <source>
        <strain evidence="1 2">BG7</strain>
    </source>
</reference>
<name>A0A5Q0CC71_9HYPH</name>